<dbReference type="RefSeq" id="WP_049699364.1">
    <property type="nucleotide sequence ID" value="NZ_LDTZ01000017.1"/>
</dbReference>
<feature type="transmembrane region" description="Helical" evidence="1">
    <location>
        <begin position="50"/>
        <end position="70"/>
    </location>
</feature>
<dbReference type="PANTHER" id="PTHR40761:SF1">
    <property type="entry name" value="CONSERVED INTEGRAL MEMBRANE ALANINE VALINE AND LEUCINE RICH PROTEIN-RELATED"/>
    <property type="match status" value="1"/>
</dbReference>
<feature type="transmembrane region" description="Helical" evidence="1">
    <location>
        <begin position="163"/>
        <end position="183"/>
    </location>
</feature>
<dbReference type="EMBL" id="LDTZ01000017">
    <property type="protein sequence ID" value="KNA91193.1"/>
    <property type="molecule type" value="Genomic_DNA"/>
</dbReference>
<evidence type="ECO:0000313" key="2">
    <source>
        <dbReference type="EMBL" id="KNA91193.1"/>
    </source>
</evidence>
<feature type="transmembrane region" description="Helical" evidence="1">
    <location>
        <begin position="225"/>
        <end position="247"/>
    </location>
</feature>
<evidence type="ECO:0000256" key="1">
    <source>
        <dbReference type="SAM" id="Phobius"/>
    </source>
</evidence>
<organism evidence="2 3">
    <name type="scientific">Gordonia jacobaea</name>
    <dbReference type="NCBI Taxonomy" id="122202"/>
    <lineage>
        <taxon>Bacteria</taxon>
        <taxon>Bacillati</taxon>
        <taxon>Actinomycetota</taxon>
        <taxon>Actinomycetes</taxon>
        <taxon>Mycobacteriales</taxon>
        <taxon>Gordoniaceae</taxon>
        <taxon>Gordonia</taxon>
    </lineage>
</organism>
<keyword evidence="1" id="KW-1133">Transmembrane helix</keyword>
<comment type="caution">
    <text evidence="2">The sequence shown here is derived from an EMBL/GenBank/DDBJ whole genome shotgun (WGS) entry which is preliminary data.</text>
</comment>
<evidence type="ECO:0008006" key="4">
    <source>
        <dbReference type="Google" id="ProtNLM"/>
    </source>
</evidence>
<keyword evidence="1" id="KW-0472">Membrane</keyword>
<feature type="transmembrane region" description="Helical" evidence="1">
    <location>
        <begin position="106"/>
        <end position="123"/>
    </location>
</feature>
<gene>
    <name evidence="2" type="ORF">ABW18_13015</name>
</gene>
<name>A0ABR5IC76_9ACTN</name>
<evidence type="ECO:0000313" key="3">
    <source>
        <dbReference type="Proteomes" id="UP000037247"/>
    </source>
</evidence>
<feature type="transmembrane region" description="Helical" evidence="1">
    <location>
        <begin position="82"/>
        <end position="100"/>
    </location>
</feature>
<sequence>MYVIGIVAACLAALAYGLSTVLRAKGAQEAAQGSGNSGSASGALAAFTNPTFLLGTLTVMLGFIGGAIAARFLPLFLAQSIVAGNLIVTALLGTVMLHTALRAKDWAAILLVVFALCVLGASASKEASTHADMKFHCALFVITTAVAVLGVAVMRALGSRGAIFGGAIAGLMYGALAVAVRVLDGVSPFDPLTVLKDPAAWTIAIAGAMAFYIQTLALQIGPVNAVTAVLVVGETGLPAIVGVVFLGDKAVDGLEWLAVVGFVCAIIGASLVAWLTSEEGEQPATQGVHT</sequence>
<reference evidence="2 3" key="1">
    <citation type="submission" date="2015-05" db="EMBL/GenBank/DDBJ databases">
        <title>Draft genome sequence of the bacterium Gordonia jacobaea a new member of the Gordonia genus.</title>
        <authorList>
            <person name="Jimenez-Galisteo G."/>
            <person name="Dominguez A."/>
            <person name="Munoz E."/>
            <person name="Vinas M."/>
        </authorList>
    </citation>
    <scope>NUCLEOTIDE SEQUENCE [LARGE SCALE GENOMIC DNA]</scope>
    <source>
        <strain evidence="3">mv1</strain>
    </source>
</reference>
<keyword evidence="1" id="KW-0812">Transmembrane</keyword>
<feature type="transmembrane region" description="Helical" evidence="1">
    <location>
        <begin position="254"/>
        <end position="275"/>
    </location>
</feature>
<feature type="transmembrane region" description="Helical" evidence="1">
    <location>
        <begin position="195"/>
        <end position="213"/>
    </location>
</feature>
<dbReference type="Proteomes" id="UP000037247">
    <property type="component" value="Unassembled WGS sequence"/>
</dbReference>
<keyword evidence="3" id="KW-1185">Reference proteome</keyword>
<dbReference type="PANTHER" id="PTHR40761">
    <property type="entry name" value="CONSERVED INTEGRAL MEMBRANE ALANINE VALINE AND LEUCINE RICH PROTEIN-RELATED"/>
    <property type="match status" value="1"/>
</dbReference>
<proteinExistence type="predicted"/>
<feature type="transmembrane region" description="Helical" evidence="1">
    <location>
        <begin position="135"/>
        <end position="157"/>
    </location>
</feature>
<protein>
    <recommendedName>
        <fullName evidence="4">Integral membrane protein</fullName>
    </recommendedName>
</protein>
<accession>A0ABR5IC76</accession>